<name>A0A4C1WQ24_EUMVA</name>
<gene>
    <name evidence="3" type="ORF">EVAR_87592_1</name>
</gene>
<feature type="domain" description="DDE-1" evidence="2">
    <location>
        <begin position="5"/>
        <end position="75"/>
    </location>
</feature>
<reference evidence="3 4" key="1">
    <citation type="journal article" date="2019" name="Commun. Biol.">
        <title>The bagworm genome reveals a unique fibroin gene that provides high tensile strength.</title>
        <authorList>
            <person name="Kono N."/>
            <person name="Nakamura H."/>
            <person name="Ohtoshi R."/>
            <person name="Tomita M."/>
            <person name="Numata K."/>
            <person name="Arakawa K."/>
        </authorList>
    </citation>
    <scope>NUCLEOTIDE SEQUENCE [LARGE SCALE GENOMIC DNA]</scope>
</reference>
<dbReference type="InterPro" id="IPR004875">
    <property type="entry name" value="DDE_SF_endonuclease_dom"/>
</dbReference>
<evidence type="ECO:0000313" key="3">
    <source>
        <dbReference type="EMBL" id="GBP52207.1"/>
    </source>
</evidence>
<dbReference type="Proteomes" id="UP000299102">
    <property type="component" value="Unassembled WGS sequence"/>
</dbReference>
<accession>A0A4C1WQ24</accession>
<dbReference type="GO" id="GO:0003676">
    <property type="term" value="F:nucleic acid binding"/>
    <property type="evidence" value="ECO:0007669"/>
    <property type="project" value="InterPro"/>
</dbReference>
<dbReference type="EMBL" id="BGZK01000597">
    <property type="protein sequence ID" value="GBP52207.1"/>
    <property type="molecule type" value="Genomic_DNA"/>
</dbReference>
<evidence type="ECO:0000256" key="1">
    <source>
        <dbReference type="SAM" id="MobiDB-lite"/>
    </source>
</evidence>
<dbReference type="Pfam" id="PF03184">
    <property type="entry name" value="DDE_1"/>
    <property type="match status" value="1"/>
</dbReference>
<feature type="compositionally biased region" description="Polar residues" evidence="1">
    <location>
        <begin position="235"/>
        <end position="247"/>
    </location>
</feature>
<proteinExistence type="predicted"/>
<evidence type="ECO:0000259" key="2">
    <source>
        <dbReference type="Pfam" id="PF03184"/>
    </source>
</evidence>
<dbReference type="AlphaFoldDB" id="A0A4C1WQ24"/>
<organism evidence="3 4">
    <name type="scientific">Eumeta variegata</name>
    <name type="common">Bagworm moth</name>
    <name type="synonym">Eumeta japonica</name>
    <dbReference type="NCBI Taxonomy" id="151549"/>
    <lineage>
        <taxon>Eukaryota</taxon>
        <taxon>Metazoa</taxon>
        <taxon>Ecdysozoa</taxon>
        <taxon>Arthropoda</taxon>
        <taxon>Hexapoda</taxon>
        <taxon>Insecta</taxon>
        <taxon>Pterygota</taxon>
        <taxon>Neoptera</taxon>
        <taxon>Endopterygota</taxon>
        <taxon>Lepidoptera</taxon>
        <taxon>Glossata</taxon>
        <taxon>Ditrysia</taxon>
        <taxon>Tineoidea</taxon>
        <taxon>Psychidae</taxon>
        <taxon>Oiketicinae</taxon>
        <taxon>Eumeta</taxon>
    </lineage>
</organism>
<dbReference type="STRING" id="151549.A0A4C1WQ24"/>
<comment type="caution">
    <text evidence="3">The sequence shown here is derived from an EMBL/GenBank/DDBJ whole genome shotgun (WGS) entry which is preliminary data.</text>
</comment>
<keyword evidence="4" id="KW-1185">Reference proteome</keyword>
<dbReference type="OrthoDB" id="7477068at2759"/>
<evidence type="ECO:0000313" key="4">
    <source>
        <dbReference type="Proteomes" id="UP000299102"/>
    </source>
</evidence>
<protein>
    <recommendedName>
        <fullName evidence="2">DDE-1 domain-containing protein</fullName>
    </recommendedName>
</protein>
<sequence length="337" mass="37512">MLETSRDNDVILLCLPSHTTSALQPLDISVFGPFKKYYYAETNNFIRTNPQKKLNRYNSGQLIARAWIRATTPANAISGFRGSGIYPINPNALSDAEFAISDIASGEFTQEQESETINDQVPGASGELALRERIQESEYDRGNVLSRQNKVTLQGDQVSSYCDKNNSETIINEAEQNCMNQSCTPPRPSSSLLALSHDCLALGDGEIENYILENTELSLPSLISLNESQNKDQQKQTPSKFLHQSSPIPKIPLSMSKRAKQSAEILNSNDKIIEKKNKTEKLKKTSVMKQTNETKNKPVGSKEKITKLKGDNKNKNQNNIKILPAVNQNQIAQILLN</sequence>
<feature type="region of interest" description="Disordered" evidence="1">
    <location>
        <begin position="228"/>
        <end position="251"/>
    </location>
</feature>